<dbReference type="SUPFAM" id="SSF57701">
    <property type="entry name" value="Zn2/Cys6 DNA-binding domain"/>
    <property type="match status" value="1"/>
</dbReference>
<evidence type="ECO:0000313" key="8">
    <source>
        <dbReference type="EMBL" id="KAI1881163.1"/>
    </source>
</evidence>
<reference evidence="8" key="1">
    <citation type="submission" date="2021-03" db="EMBL/GenBank/DDBJ databases">
        <title>Revisited historic fungal species revealed as producer of novel bioactive compounds through whole genome sequencing and comparative genomics.</title>
        <authorList>
            <person name="Vignolle G.A."/>
            <person name="Hochenegger N."/>
            <person name="Mach R.L."/>
            <person name="Mach-Aigner A.R."/>
            <person name="Javad Rahimi M."/>
            <person name="Salim K.A."/>
            <person name="Chan C.M."/>
            <person name="Lim L.B.L."/>
            <person name="Cai F."/>
            <person name="Druzhinina I.S."/>
            <person name="U'Ren J.M."/>
            <person name="Derntl C."/>
        </authorList>
    </citation>
    <scope>NUCLEOTIDE SEQUENCE</scope>
    <source>
        <strain evidence="8">TUCIM 5799</strain>
    </source>
</reference>
<dbReference type="PROSITE" id="PS00463">
    <property type="entry name" value="ZN2_CY6_FUNGAL_1"/>
    <property type="match status" value="1"/>
</dbReference>
<evidence type="ECO:0000256" key="3">
    <source>
        <dbReference type="ARBA" id="ARBA00023125"/>
    </source>
</evidence>
<sequence>MTYTNLDMSDIDPMLEKHDAPPPDVNPETDVVMQSYPSPTVDGQDNNPFYHTTPRQDQQPQSDLSHHHDDQGQLEEPPTPRHSGRQPMSSAEELQLAAQLSQGLAHGLPMMDPTDEQSLQHVMAQHDLDQHDPDLQHQADQLNHDHEQLHHDPLPQHDGLPPHDEHGHEHIHEHIHSHDQDIPQSHSDQQQLQHHDEQQQANQHHQAQHQYIPEQHQQQQQPHLQPAAPMDHMPQQFPPMTDNSIPPRKRSKVSRACDECRRKKVKCDAPSEGGDEPCSNCRRSNMRCLFSRIPQKRGPSKGYIKELADRIHSIEGKLNAEGASAADLNELLNGTRRDTNDIFGSADGRKRPYSSISGADFGTPPDASRQSTFSEPRAIQPYQPTPERYRPPYSANGLAPTPGEKDDSETPSRPAAVMDGMDLDLSHLGQARELDETLFAAYLAVIHPCFPVLTANKSRLEAQLAQCSSILRDAFIDALHGTVQSLPSFNTDGLYRELLSSAVRLIADWETDSSPRSHIANLIHLQTLVLIAISADNYGPSSLKGEHGGPAKAATLGRAVGLAYSMRLHLSQVGSNLDVELDPDSDDNVATRAWWTLVMLDRWNAISTASPLFIPNASVVILPGLLGLLGENVYHLARLSNILGHFSPVALAPPQAMAFDSGAAPLLSSFFNLSMELFREVLPVTIAPATHPILHSVYWHYESQREDATSLLKELLDTPTAPSNWDNLIRDRIAEQVRPTTAHSSMEATASQSLQHLADLATATEVEASTKLEKSVDFGSLRANDYEHSSFDPQPLTRAGYLYALVETRPATAK</sequence>
<feature type="compositionally biased region" description="Low complexity" evidence="6">
    <location>
        <begin position="89"/>
        <end position="99"/>
    </location>
</feature>
<proteinExistence type="predicted"/>
<protein>
    <recommendedName>
        <fullName evidence="7">Zn(2)-C6 fungal-type domain-containing protein</fullName>
    </recommendedName>
</protein>
<evidence type="ECO:0000259" key="7">
    <source>
        <dbReference type="PROSITE" id="PS50048"/>
    </source>
</evidence>
<dbReference type="Proteomes" id="UP000829685">
    <property type="component" value="Unassembled WGS sequence"/>
</dbReference>
<evidence type="ECO:0000256" key="2">
    <source>
        <dbReference type="ARBA" id="ARBA00023015"/>
    </source>
</evidence>
<dbReference type="Pfam" id="PF00172">
    <property type="entry name" value="Zn_clus"/>
    <property type="match status" value="1"/>
</dbReference>
<dbReference type="PANTHER" id="PTHR31668:SF26">
    <property type="entry name" value="GLUCOSE TRANSPORT TRANSCRIPTION REGULATOR RGT1-RELATED"/>
    <property type="match status" value="1"/>
</dbReference>
<evidence type="ECO:0000256" key="5">
    <source>
        <dbReference type="ARBA" id="ARBA00023242"/>
    </source>
</evidence>
<keyword evidence="3" id="KW-0238">DNA-binding</keyword>
<accession>A0A9P9WXL2</accession>
<feature type="domain" description="Zn(2)-C6 fungal-type" evidence="7">
    <location>
        <begin position="256"/>
        <end position="290"/>
    </location>
</feature>
<dbReference type="Gene3D" id="4.10.240.10">
    <property type="entry name" value="Zn(2)-C6 fungal-type DNA-binding domain"/>
    <property type="match status" value="1"/>
</dbReference>
<feature type="compositionally biased region" description="Low complexity" evidence="6">
    <location>
        <begin position="199"/>
        <end position="229"/>
    </location>
</feature>
<dbReference type="CDD" id="cd00067">
    <property type="entry name" value="GAL4"/>
    <property type="match status" value="1"/>
</dbReference>
<dbReference type="InterPro" id="IPR001138">
    <property type="entry name" value="Zn2Cys6_DnaBD"/>
</dbReference>
<dbReference type="InterPro" id="IPR050797">
    <property type="entry name" value="Carb_Metab_Trans_Reg"/>
</dbReference>
<feature type="region of interest" description="Disordered" evidence="6">
    <location>
        <begin position="148"/>
        <end position="250"/>
    </location>
</feature>
<organism evidence="8 9">
    <name type="scientific">Neoarthrinium moseri</name>
    <dbReference type="NCBI Taxonomy" id="1658444"/>
    <lineage>
        <taxon>Eukaryota</taxon>
        <taxon>Fungi</taxon>
        <taxon>Dikarya</taxon>
        <taxon>Ascomycota</taxon>
        <taxon>Pezizomycotina</taxon>
        <taxon>Sordariomycetes</taxon>
        <taxon>Xylariomycetidae</taxon>
        <taxon>Amphisphaeriales</taxon>
        <taxon>Apiosporaceae</taxon>
        <taxon>Neoarthrinium</taxon>
    </lineage>
</organism>
<keyword evidence="4" id="KW-0804">Transcription</keyword>
<feature type="region of interest" description="Disordered" evidence="6">
    <location>
        <begin position="336"/>
        <end position="417"/>
    </location>
</feature>
<evidence type="ECO:0000256" key="1">
    <source>
        <dbReference type="ARBA" id="ARBA00022723"/>
    </source>
</evidence>
<dbReference type="GO" id="GO:0008270">
    <property type="term" value="F:zinc ion binding"/>
    <property type="evidence" value="ECO:0007669"/>
    <property type="project" value="InterPro"/>
</dbReference>
<dbReference type="GO" id="GO:0003677">
    <property type="term" value="F:DNA binding"/>
    <property type="evidence" value="ECO:0007669"/>
    <property type="project" value="UniProtKB-KW"/>
</dbReference>
<dbReference type="GO" id="GO:0006351">
    <property type="term" value="P:DNA-templated transcription"/>
    <property type="evidence" value="ECO:0007669"/>
    <property type="project" value="InterPro"/>
</dbReference>
<feature type="compositionally biased region" description="Polar residues" evidence="6">
    <location>
        <begin position="35"/>
        <end position="63"/>
    </location>
</feature>
<dbReference type="SMART" id="SM00066">
    <property type="entry name" value="GAL4"/>
    <property type="match status" value="1"/>
</dbReference>
<dbReference type="CDD" id="cd12148">
    <property type="entry name" value="fungal_TF_MHR"/>
    <property type="match status" value="1"/>
</dbReference>
<feature type="compositionally biased region" description="Basic and acidic residues" evidence="6">
    <location>
        <begin position="148"/>
        <end position="181"/>
    </location>
</feature>
<evidence type="ECO:0000313" key="9">
    <source>
        <dbReference type="Proteomes" id="UP000829685"/>
    </source>
</evidence>
<dbReference type="PANTHER" id="PTHR31668">
    <property type="entry name" value="GLUCOSE TRANSPORT TRANSCRIPTION REGULATOR RGT1-RELATED-RELATED"/>
    <property type="match status" value="1"/>
</dbReference>
<keyword evidence="9" id="KW-1185">Reference proteome</keyword>
<name>A0A9P9WXL2_9PEZI</name>
<gene>
    <name evidence="8" type="ORF">JX265_001403</name>
</gene>
<evidence type="ECO:0000256" key="6">
    <source>
        <dbReference type="SAM" id="MobiDB-lite"/>
    </source>
</evidence>
<dbReference type="GO" id="GO:0000981">
    <property type="term" value="F:DNA-binding transcription factor activity, RNA polymerase II-specific"/>
    <property type="evidence" value="ECO:0007669"/>
    <property type="project" value="InterPro"/>
</dbReference>
<evidence type="ECO:0000256" key="4">
    <source>
        <dbReference type="ARBA" id="ARBA00023163"/>
    </source>
</evidence>
<dbReference type="EMBL" id="JAFIMR010000002">
    <property type="protein sequence ID" value="KAI1881163.1"/>
    <property type="molecule type" value="Genomic_DNA"/>
</dbReference>
<keyword evidence="5" id="KW-0539">Nucleus</keyword>
<feature type="compositionally biased region" description="Low complexity" evidence="6">
    <location>
        <begin position="182"/>
        <end position="192"/>
    </location>
</feature>
<dbReference type="AlphaFoldDB" id="A0A9P9WXL2"/>
<keyword evidence="1" id="KW-0479">Metal-binding</keyword>
<comment type="caution">
    <text evidence="8">The sequence shown here is derived from an EMBL/GenBank/DDBJ whole genome shotgun (WGS) entry which is preliminary data.</text>
</comment>
<keyword evidence="2" id="KW-0805">Transcription regulation</keyword>
<feature type="region of interest" description="Disordered" evidence="6">
    <location>
        <begin position="1"/>
        <end position="99"/>
    </location>
</feature>
<dbReference type="InterPro" id="IPR036864">
    <property type="entry name" value="Zn2-C6_fun-type_DNA-bd_sf"/>
</dbReference>
<dbReference type="PROSITE" id="PS50048">
    <property type="entry name" value="ZN2_CY6_FUNGAL_2"/>
    <property type="match status" value="1"/>
</dbReference>